<reference evidence="1" key="1">
    <citation type="submission" date="2022-11" db="EMBL/GenBank/DDBJ databases">
        <title>Genome Sequence of Cubamyces cubensis.</title>
        <authorList>
            <person name="Buettner E."/>
        </authorList>
    </citation>
    <scope>NUCLEOTIDE SEQUENCE</scope>
    <source>
        <strain evidence="1">MPL-01</strain>
    </source>
</reference>
<gene>
    <name evidence="1" type="ORF">ONZ51_g4006</name>
</gene>
<dbReference type="Proteomes" id="UP001215151">
    <property type="component" value="Unassembled WGS sequence"/>
</dbReference>
<dbReference type="Gene3D" id="3.80.10.10">
    <property type="entry name" value="Ribonuclease Inhibitor"/>
    <property type="match status" value="1"/>
</dbReference>
<dbReference type="InterPro" id="IPR032675">
    <property type="entry name" value="LRR_dom_sf"/>
</dbReference>
<evidence type="ECO:0000313" key="2">
    <source>
        <dbReference type="Proteomes" id="UP001215151"/>
    </source>
</evidence>
<keyword evidence="2" id="KW-1185">Reference proteome</keyword>
<organism evidence="1 2">
    <name type="scientific">Trametes cubensis</name>
    <dbReference type="NCBI Taxonomy" id="1111947"/>
    <lineage>
        <taxon>Eukaryota</taxon>
        <taxon>Fungi</taxon>
        <taxon>Dikarya</taxon>
        <taxon>Basidiomycota</taxon>
        <taxon>Agaricomycotina</taxon>
        <taxon>Agaricomycetes</taxon>
        <taxon>Polyporales</taxon>
        <taxon>Polyporaceae</taxon>
        <taxon>Trametes</taxon>
    </lineage>
</organism>
<proteinExistence type="predicted"/>
<dbReference type="EMBL" id="JAPEVG010000074">
    <property type="protein sequence ID" value="KAJ8487720.1"/>
    <property type="molecule type" value="Genomic_DNA"/>
</dbReference>
<dbReference type="AlphaFoldDB" id="A0AAD7XAN7"/>
<sequence>MTESVPDDVLEYILHYALTLPAETFEAWRTPSTFAGSPRSNVPNILLVSMRWHNLGLPSLYEAAILRTVHQGRAFAQSAKIMNERGVRRGHYLRRLRIEGGHSTYTKTILEKSPGLVAFFVSFDVSLDDSFAGLKRALQQVNPLRLFMYSSPGSHATASNTQSLYKAIGEALPCWTKLVQTDRHQSRVSLLDPVDPPLCVISLLSTLEALLDNPAVKMIQIRDGTNWLKWRGTTAVSYTYPRDKIFLGEGINMTPWQEFPRQDVTSPAARSLDLPDLPDKIWIHILGFATHVHGYNYLDVDDALVDLSKKFNINSTRMSILLVNKRFHRLGLGYLYAIPHITSDQVAAGLAARVESSEQLASFVRVLYVRDEVFLRPDLCIRAPLINLVRLNARIRVLLELDKHVPPGKASPLQWATQALSPVTSRVKPRDFSIFPHLRRLTLSGGVGDEFSEVYLDALPRLESLKLYNPGSNIFSVFACMELPKLRELGFTVVENEPSDLVEFLEKHGAKLETISLASADATLPKYPAILDNCPNITELRVDCPELPQSMPMFVVSAAPHVALKRLTFSNPALWIGEYAPPKGVKRWNSFIEFLAVHRHKIPALEEVRTLSRFEWPMHEYARYR</sequence>
<comment type="caution">
    <text evidence="1">The sequence shown here is derived from an EMBL/GenBank/DDBJ whole genome shotgun (WGS) entry which is preliminary data.</text>
</comment>
<accession>A0AAD7XAN7</accession>
<evidence type="ECO:0000313" key="1">
    <source>
        <dbReference type="EMBL" id="KAJ8487720.1"/>
    </source>
</evidence>
<name>A0AAD7XAN7_9APHY</name>
<dbReference type="SUPFAM" id="SSF52047">
    <property type="entry name" value="RNI-like"/>
    <property type="match status" value="1"/>
</dbReference>
<protein>
    <submittedName>
        <fullName evidence="1">Uncharacterized protein</fullName>
    </submittedName>
</protein>